<dbReference type="GO" id="GO:0005576">
    <property type="term" value="C:extracellular region"/>
    <property type="evidence" value="ECO:0007669"/>
    <property type="project" value="UniProtKB-SubCell"/>
</dbReference>
<dbReference type="SUPFAM" id="SSF88713">
    <property type="entry name" value="Glycoside hydrolase/deacetylase"/>
    <property type="match status" value="1"/>
</dbReference>
<dbReference type="RefSeq" id="WP_108172899.1">
    <property type="nucleotide sequence ID" value="NZ_QBKQ01000003.1"/>
</dbReference>
<dbReference type="Pfam" id="PF01522">
    <property type="entry name" value="Polysacc_deac_1"/>
    <property type="match status" value="1"/>
</dbReference>
<dbReference type="PANTHER" id="PTHR34216:SF3">
    <property type="entry name" value="POLY-BETA-1,6-N-ACETYL-D-GLUCOSAMINE N-DEACETYLASE"/>
    <property type="match status" value="1"/>
</dbReference>
<feature type="domain" description="NodB homology" evidence="3">
    <location>
        <begin position="75"/>
        <end position="293"/>
    </location>
</feature>
<evidence type="ECO:0000256" key="2">
    <source>
        <dbReference type="ARBA" id="ARBA00022729"/>
    </source>
</evidence>
<evidence type="ECO:0000313" key="5">
    <source>
        <dbReference type="Proteomes" id="UP000244174"/>
    </source>
</evidence>
<dbReference type="GO" id="GO:0005975">
    <property type="term" value="P:carbohydrate metabolic process"/>
    <property type="evidence" value="ECO:0007669"/>
    <property type="project" value="InterPro"/>
</dbReference>
<dbReference type="InterPro" id="IPR002509">
    <property type="entry name" value="NODB_dom"/>
</dbReference>
<evidence type="ECO:0000256" key="1">
    <source>
        <dbReference type="ARBA" id="ARBA00004613"/>
    </source>
</evidence>
<keyword evidence="5" id="KW-1185">Reference proteome</keyword>
<dbReference type="Gene3D" id="3.20.20.370">
    <property type="entry name" value="Glycoside hydrolase/deacetylase"/>
    <property type="match status" value="1"/>
</dbReference>
<evidence type="ECO:0000259" key="3">
    <source>
        <dbReference type="PROSITE" id="PS51677"/>
    </source>
</evidence>
<dbReference type="AlphaFoldDB" id="A0A2T6AFM0"/>
<dbReference type="PANTHER" id="PTHR34216">
    <property type="match status" value="1"/>
</dbReference>
<dbReference type="InterPro" id="IPR011330">
    <property type="entry name" value="Glyco_hydro/deAcase_b/a-brl"/>
</dbReference>
<dbReference type="EMBL" id="QBKQ01000003">
    <property type="protein sequence ID" value="PTX42620.1"/>
    <property type="molecule type" value="Genomic_DNA"/>
</dbReference>
<protein>
    <submittedName>
        <fullName evidence="4">Peptidoglycan/xylan/chitin deacetylase (PgdA/CDA1 family)</fullName>
    </submittedName>
</protein>
<gene>
    <name evidence="4" type="ORF">C8P64_3050</name>
</gene>
<name>A0A2T6AFM0_9FLAO</name>
<dbReference type="OrthoDB" id="1446101at2"/>
<dbReference type="CDD" id="cd10918">
    <property type="entry name" value="CE4_NodB_like_5s_6s"/>
    <property type="match status" value="1"/>
</dbReference>
<comment type="subcellular location">
    <subcellularLocation>
        <location evidence="1">Secreted</location>
    </subcellularLocation>
</comment>
<accession>A0A2T6AFM0</accession>
<dbReference type="Proteomes" id="UP000244174">
    <property type="component" value="Unassembled WGS sequence"/>
</dbReference>
<organism evidence="4 5">
    <name type="scientific">Christiangramia gaetbulicola</name>
    <dbReference type="NCBI Taxonomy" id="703340"/>
    <lineage>
        <taxon>Bacteria</taxon>
        <taxon>Pseudomonadati</taxon>
        <taxon>Bacteroidota</taxon>
        <taxon>Flavobacteriia</taxon>
        <taxon>Flavobacteriales</taxon>
        <taxon>Flavobacteriaceae</taxon>
        <taxon>Christiangramia</taxon>
    </lineage>
</organism>
<dbReference type="GO" id="GO:0016810">
    <property type="term" value="F:hydrolase activity, acting on carbon-nitrogen (but not peptide) bonds"/>
    <property type="evidence" value="ECO:0007669"/>
    <property type="project" value="InterPro"/>
</dbReference>
<dbReference type="PROSITE" id="PS51677">
    <property type="entry name" value="NODB"/>
    <property type="match status" value="1"/>
</dbReference>
<evidence type="ECO:0000313" key="4">
    <source>
        <dbReference type="EMBL" id="PTX42620.1"/>
    </source>
</evidence>
<sequence>MKGLNKRNLIYKSLNAFTAPFKSYNAGRLRVLAYHTVVNTEIFESQLQFLRKNYNIIDLAYLESHLFNGKELPENAILLTFDDGDYSVLEFGMPLLKKYGIPSVLFIITDLIETNKSFWWNRAYTFYKNSRFSDEQIGKKISELKDLPNNMRIEELDKMPEVFTRQLTVRDLKELESSGMVICNHTHTHPILNKCSKGDVKLEVSRAMDMLESWGFQHNQIFAYPNGNFNSRAEKILKHKGISTAFLFDHKINVENINPMRISRIRVDSDTEIDEFQVKVSGLHPFLFNKFLK</sequence>
<reference evidence="4 5" key="1">
    <citation type="submission" date="2018-04" db="EMBL/GenBank/DDBJ databases">
        <title>Genomic Encyclopedia of Archaeal and Bacterial Type Strains, Phase II (KMG-II): from individual species to whole genera.</title>
        <authorList>
            <person name="Goeker M."/>
        </authorList>
    </citation>
    <scope>NUCLEOTIDE SEQUENCE [LARGE SCALE GENOMIC DNA]</scope>
    <source>
        <strain evidence="4 5">DSM 23082</strain>
    </source>
</reference>
<comment type="caution">
    <text evidence="4">The sequence shown here is derived from an EMBL/GenBank/DDBJ whole genome shotgun (WGS) entry which is preliminary data.</text>
</comment>
<proteinExistence type="predicted"/>
<dbReference type="InterPro" id="IPR051398">
    <property type="entry name" value="Polysacch_Deacetylase"/>
</dbReference>
<keyword evidence="2" id="KW-0732">Signal</keyword>